<accession>A0A6H5IK34</accession>
<gene>
    <name evidence="2" type="ORF">TBRA_LOCUS7009</name>
</gene>
<organism evidence="2 3">
    <name type="scientific">Trichogramma brassicae</name>
    <dbReference type="NCBI Taxonomy" id="86971"/>
    <lineage>
        <taxon>Eukaryota</taxon>
        <taxon>Metazoa</taxon>
        <taxon>Ecdysozoa</taxon>
        <taxon>Arthropoda</taxon>
        <taxon>Hexapoda</taxon>
        <taxon>Insecta</taxon>
        <taxon>Pterygota</taxon>
        <taxon>Neoptera</taxon>
        <taxon>Endopterygota</taxon>
        <taxon>Hymenoptera</taxon>
        <taxon>Apocrita</taxon>
        <taxon>Proctotrupomorpha</taxon>
        <taxon>Chalcidoidea</taxon>
        <taxon>Trichogrammatidae</taxon>
        <taxon>Trichogramma</taxon>
    </lineage>
</organism>
<dbReference type="Proteomes" id="UP000479190">
    <property type="component" value="Unassembled WGS sequence"/>
</dbReference>
<proteinExistence type="predicted"/>
<sequence length="110" mass="12697">MDHHCKRVKHRHHLDNLTRFQRMMSQDQEAMWPTLKVMILARMIADLIQIPVNPLLPHHHLPHHHHPHHRSPPLLRLPHTHPLPIKVGGEMSPRGSGVENIISGQSRSAS</sequence>
<feature type="compositionally biased region" description="Basic residues" evidence="1">
    <location>
        <begin position="61"/>
        <end position="71"/>
    </location>
</feature>
<evidence type="ECO:0000256" key="1">
    <source>
        <dbReference type="SAM" id="MobiDB-lite"/>
    </source>
</evidence>
<reference evidence="2 3" key="1">
    <citation type="submission" date="2020-02" db="EMBL/GenBank/DDBJ databases">
        <authorList>
            <person name="Ferguson B K."/>
        </authorList>
    </citation>
    <scope>NUCLEOTIDE SEQUENCE [LARGE SCALE GENOMIC DNA]</scope>
</reference>
<dbReference type="AlphaFoldDB" id="A0A6H5IK34"/>
<feature type="compositionally biased region" description="Low complexity" evidence="1">
    <location>
        <begin position="72"/>
        <end position="84"/>
    </location>
</feature>
<name>A0A6H5IK34_9HYME</name>
<evidence type="ECO:0000313" key="2">
    <source>
        <dbReference type="EMBL" id="CAB0035111.1"/>
    </source>
</evidence>
<feature type="region of interest" description="Disordered" evidence="1">
    <location>
        <begin position="61"/>
        <end position="110"/>
    </location>
</feature>
<keyword evidence="3" id="KW-1185">Reference proteome</keyword>
<evidence type="ECO:0000313" key="3">
    <source>
        <dbReference type="Proteomes" id="UP000479190"/>
    </source>
</evidence>
<dbReference type="EMBL" id="CADCXV010000771">
    <property type="protein sequence ID" value="CAB0035111.1"/>
    <property type="molecule type" value="Genomic_DNA"/>
</dbReference>
<protein>
    <submittedName>
        <fullName evidence="2">Uncharacterized protein</fullName>
    </submittedName>
</protein>